<feature type="non-terminal residue" evidence="1">
    <location>
        <position position="106"/>
    </location>
</feature>
<feature type="non-terminal residue" evidence="1">
    <location>
        <position position="1"/>
    </location>
</feature>
<dbReference type="EMBL" id="BARV01043618">
    <property type="protein sequence ID" value="GAI64809.1"/>
    <property type="molecule type" value="Genomic_DNA"/>
</dbReference>
<comment type="caution">
    <text evidence="1">The sequence shown here is derived from an EMBL/GenBank/DDBJ whole genome shotgun (WGS) entry which is preliminary data.</text>
</comment>
<reference evidence="1" key="1">
    <citation type="journal article" date="2014" name="Front. Microbiol.">
        <title>High frequency of phylogenetically diverse reductive dehalogenase-homologous genes in deep subseafloor sedimentary metagenomes.</title>
        <authorList>
            <person name="Kawai M."/>
            <person name="Futagami T."/>
            <person name="Toyoda A."/>
            <person name="Takaki Y."/>
            <person name="Nishi S."/>
            <person name="Hori S."/>
            <person name="Arai W."/>
            <person name="Tsubouchi T."/>
            <person name="Morono Y."/>
            <person name="Uchiyama I."/>
            <person name="Ito T."/>
            <person name="Fujiyama A."/>
            <person name="Inagaki F."/>
            <person name="Takami H."/>
        </authorList>
    </citation>
    <scope>NUCLEOTIDE SEQUENCE</scope>
    <source>
        <strain evidence="1">Expedition CK06-06</strain>
    </source>
</reference>
<organism evidence="1">
    <name type="scientific">marine sediment metagenome</name>
    <dbReference type="NCBI Taxonomy" id="412755"/>
    <lineage>
        <taxon>unclassified sequences</taxon>
        <taxon>metagenomes</taxon>
        <taxon>ecological metagenomes</taxon>
    </lineage>
</organism>
<dbReference type="AlphaFoldDB" id="X1SAJ3"/>
<evidence type="ECO:0000313" key="1">
    <source>
        <dbReference type="EMBL" id="GAI64809.1"/>
    </source>
</evidence>
<accession>X1SAJ3</accession>
<proteinExistence type="predicted"/>
<name>X1SAJ3_9ZZZZ</name>
<gene>
    <name evidence="1" type="ORF">S06H3_65019</name>
</gene>
<protein>
    <submittedName>
        <fullName evidence="1">Uncharacterized protein</fullName>
    </submittedName>
</protein>
<sequence>CTAVIHGAVPTAATHIAPRIFDASLVHLVHTTDLSGDVSAWKEKGFITLGTADIVAKNGDQGVTLRLKSAAISADASLVFFQITPAKLRTIRRDLNGRIDMGAVRA</sequence>